<comment type="caution">
    <text evidence="8">The sequence shown here is derived from an EMBL/GenBank/DDBJ whole genome shotgun (WGS) entry which is preliminary data.</text>
</comment>
<evidence type="ECO:0000256" key="3">
    <source>
        <dbReference type="ARBA" id="ARBA00022980"/>
    </source>
</evidence>
<comment type="subcellular location">
    <subcellularLocation>
        <location evidence="1">Mitochondrion</location>
    </subcellularLocation>
</comment>
<accession>A0AAN6ZXH9</accession>
<name>A0AAN6ZXH9_9PEZI</name>
<dbReference type="InterPro" id="IPR011989">
    <property type="entry name" value="ARM-like"/>
</dbReference>
<evidence type="ECO:0000256" key="1">
    <source>
        <dbReference type="ARBA" id="ARBA00004173"/>
    </source>
</evidence>
<dbReference type="GO" id="GO:0005840">
    <property type="term" value="C:ribosome"/>
    <property type="evidence" value="ECO:0007669"/>
    <property type="project" value="UniProtKB-KW"/>
</dbReference>
<keyword evidence="4" id="KW-0496">Mitochondrion</keyword>
<dbReference type="EMBL" id="MU856884">
    <property type="protein sequence ID" value="KAK4155630.1"/>
    <property type="molecule type" value="Genomic_DNA"/>
</dbReference>
<dbReference type="GO" id="GO:0005085">
    <property type="term" value="F:guanyl-nucleotide exchange factor activity"/>
    <property type="evidence" value="ECO:0007669"/>
    <property type="project" value="InterPro"/>
</dbReference>
<dbReference type="InterPro" id="IPR040144">
    <property type="entry name" value="RAP1GDS1"/>
</dbReference>
<dbReference type="Gene3D" id="1.25.10.10">
    <property type="entry name" value="Leucine-rich Repeat Variant"/>
    <property type="match status" value="2"/>
</dbReference>
<dbReference type="Proteomes" id="UP001302745">
    <property type="component" value="Unassembled WGS sequence"/>
</dbReference>
<evidence type="ECO:0000256" key="2">
    <source>
        <dbReference type="ARBA" id="ARBA00008860"/>
    </source>
</evidence>
<dbReference type="InterPro" id="IPR016024">
    <property type="entry name" value="ARM-type_fold"/>
</dbReference>
<keyword evidence="5" id="KW-0687">Ribonucleoprotein</keyword>
<feature type="region of interest" description="Disordered" evidence="7">
    <location>
        <begin position="856"/>
        <end position="877"/>
    </location>
</feature>
<dbReference type="Pfam" id="PF10501">
    <property type="entry name" value="Ribosomal_L50"/>
    <property type="match status" value="1"/>
</dbReference>
<evidence type="ECO:0000256" key="6">
    <source>
        <dbReference type="ARBA" id="ARBA00035183"/>
    </source>
</evidence>
<evidence type="ECO:0000313" key="8">
    <source>
        <dbReference type="EMBL" id="KAK4155630.1"/>
    </source>
</evidence>
<evidence type="ECO:0000256" key="7">
    <source>
        <dbReference type="SAM" id="MobiDB-lite"/>
    </source>
</evidence>
<gene>
    <name evidence="8" type="ORF">C8A00DRAFT_41815</name>
</gene>
<reference evidence="8" key="1">
    <citation type="journal article" date="2023" name="Mol. Phylogenet. Evol.">
        <title>Genome-scale phylogeny and comparative genomics of the fungal order Sordariales.</title>
        <authorList>
            <person name="Hensen N."/>
            <person name="Bonometti L."/>
            <person name="Westerberg I."/>
            <person name="Brannstrom I.O."/>
            <person name="Guillou S."/>
            <person name="Cros-Aarteil S."/>
            <person name="Calhoun S."/>
            <person name="Haridas S."/>
            <person name="Kuo A."/>
            <person name="Mondo S."/>
            <person name="Pangilinan J."/>
            <person name="Riley R."/>
            <person name="LaButti K."/>
            <person name="Andreopoulos B."/>
            <person name="Lipzen A."/>
            <person name="Chen C."/>
            <person name="Yan M."/>
            <person name="Daum C."/>
            <person name="Ng V."/>
            <person name="Clum A."/>
            <person name="Steindorff A."/>
            <person name="Ohm R.A."/>
            <person name="Martin F."/>
            <person name="Silar P."/>
            <person name="Natvig D.O."/>
            <person name="Lalanne C."/>
            <person name="Gautier V."/>
            <person name="Ament-Velasquez S.L."/>
            <person name="Kruys A."/>
            <person name="Hutchinson M.I."/>
            <person name="Powell A.J."/>
            <person name="Barry K."/>
            <person name="Miller A.N."/>
            <person name="Grigoriev I.V."/>
            <person name="Debuchy R."/>
            <person name="Gladieux P."/>
            <person name="Hiltunen Thoren M."/>
            <person name="Johannesson H."/>
        </authorList>
    </citation>
    <scope>NUCLEOTIDE SEQUENCE</scope>
    <source>
        <strain evidence="8">CBS 538.74</strain>
    </source>
</reference>
<comment type="similarity">
    <text evidence="2">Belongs to the mitochondrion-specific ribosomal protein mL50 family.</text>
</comment>
<dbReference type="SUPFAM" id="SSF48371">
    <property type="entry name" value="ARM repeat"/>
    <property type="match status" value="1"/>
</dbReference>
<reference evidence="8" key="2">
    <citation type="submission" date="2023-05" db="EMBL/GenBank/DDBJ databases">
        <authorList>
            <consortium name="Lawrence Berkeley National Laboratory"/>
            <person name="Steindorff A."/>
            <person name="Hensen N."/>
            <person name="Bonometti L."/>
            <person name="Westerberg I."/>
            <person name="Brannstrom I.O."/>
            <person name="Guillou S."/>
            <person name="Cros-Aarteil S."/>
            <person name="Calhoun S."/>
            <person name="Haridas S."/>
            <person name="Kuo A."/>
            <person name="Mondo S."/>
            <person name="Pangilinan J."/>
            <person name="Riley R."/>
            <person name="Labutti K."/>
            <person name="Andreopoulos B."/>
            <person name="Lipzen A."/>
            <person name="Chen C."/>
            <person name="Yanf M."/>
            <person name="Daum C."/>
            <person name="Ng V."/>
            <person name="Clum A."/>
            <person name="Ohm R."/>
            <person name="Martin F."/>
            <person name="Silar P."/>
            <person name="Natvig D."/>
            <person name="Lalanne C."/>
            <person name="Gautier V."/>
            <person name="Ament-Velasquez S.L."/>
            <person name="Kruys A."/>
            <person name="Hutchinson M.I."/>
            <person name="Powell A.J."/>
            <person name="Barry K."/>
            <person name="Miller A.N."/>
            <person name="Grigoriev I.V."/>
            <person name="Debuchy R."/>
            <person name="Gladieux P."/>
            <person name="Thoren M.H."/>
            <person name="Johannesson H."/>
        </authorList>
    </citation>
    <scope>NUCLEOTIDE SEQUENCE</scope>
    <source>
        <strain evidence="8">CBS 538.74</strain>
    </source>
</reference>
<evidence type="ECO:0000313" key="9">
    <source>
        <dbReference type="Proteomes" id="UP001302745"/>
    </source>
</evidence>
<organism evidence="8 9">
    <name type="scientific">Chaetomidium leptoderma</name>
    <dbReference type="NCBI Taxonomy" id="669021"/>
    <lineage>
        <taxon>Eukaryota</taxon>
        <taxon>Fungi</taxon>
        <taxon>Dikarya</taxon>
        <taxon>Ascomycota</taxon>
        <taxon>Pezizomycotina</taxon>
        <taxon>Sordariomycetes</taxon>
        <taxon>Sordariomycetidae</taxon>
        <taxon>Sordariales</taxon>
        <taxon>Chaetomiaceae</taxon>
        <taxon>Chaetomidium</taxon>
    </lineage>
</organism>
<dbReference type="InterPro" id="IPR018305">
    <property type="entry name" value="Ribosomal_m50"/>
</dbReference>
<keyword evidence="9" id="KW-1185">Reference proteome</keyword>
<feature type="compositionally biased region" description="Polar residues" evidence="7">
    <location>
        <begin position="49"/>
        <end position="71"/>
    </location>
</feature>
<evidence type="ECO:0000256" key="4">
    <source>
        <dbReference type="ARBA" id="ARBA00023128"/>
    </source>
</evidence>
<dbReference type="AlphaFoldDB" id="A0AAN6ZXH9"/>
<dbReference type="PANTHER" id="PTHR10957">
    <property type="entry name" value="RAP1 GTPASE-GDP DISSOCIATION STIMULATOR 1"/>
    <property type="match status" value="1"/>
</dbReference>
<dbReference type="GO" id="GO:1990904">
    <property type="term" value="C:ribonucleoprotein complex"/>
    <property type="evidence" value="ECO:0007669"/>
    <property type="project" value="UniProtKB-KW"/>
</dbReference>
<protein>
    <recommendedName>
        <fullName evidence="6">Large ribosomal subunit protein mL50</fullName>
    </recommendedName>
</protein>
<feature type="region of interest" description="Disordered" evidence="7">
    <location>
        <begin position="1"/>
        <end position="71"/>
    </location>
</feature>
<sequence>MRRLSRVRSPASAGLTPSSIPSGALRASAAAALSPTASRQTGYNVPPARQQSTGRRYLSTTPLRASPPQSRTEAIAEEVEEALDEYYPRAEIYTPLVYPNGTTVAPAPASVMDATYTPADTAEGLEEVGGLAGWWDEPSHWGSEAGANQYVRSVVRPFGPAERVTDPAMLEVLAKRAIVEALVVNKFAGAEKRKAVDRLFASAGGTDRLGKIVGVEVVAGENGTATLKDKQNWQRVWDVLKSAVKMARPQQPGGKKADGEVAAVEAEAEEAEVPEVEVREAAPALQLTPQVAKSLIGAWNKDWKKAELRDPVVKYFAAKRIQQLTGHRIPDGKLFATTTIDSLLKHLVEPPKPKKLAELIETKDVFKDLANVRVFPRRVTPIDKEKMVGRWKIIVKELEERDLPIIGTGHHSATVEKKWVEGSMVAAVLGSQYGGASDRTAQLKEVVAALRVEIESDDGLAVIVEKLADGARDASWRLPLGDSGILEHVLSCVPLKKEAQHPMNKQALRLVGNACADCDENRARVAGSGALRSFVMDIMADPEEDALLLFAIAAALNIYAEPKVANPNTPALLLGLATSEKYDADLDTFMEICTPALAYLTFQDLQPVLLECGGIELLQLAFHQLYTRFDTSELDSDTTKQLKQVGDAFLTTLIDWLGSPTFSHLHAAACLSLGNLSRSDESSTTLLKHVQGPLVSILSRAIPPTPSEPPVPKGPAPPLQVTHAALSFLKNLAIAQVNKPILGAALLDPSNPLLAQLWTTTRTQPQLQFTAVSLTRLLLVNCPANVRHICTPRTDDDESNSTLALLVSTAASADEEPIKMEAARAASLVCRALHSSSSPPTATATATSNKILDESWTWTSSSSSQPPPPTANTEPAPDSVLTRFYTAHTPTITRSLAHLLTQPRFPTVRSDTIFVLALMSRSPEGAPMALQVLQSSSTEGVSEGAAWQALASIITGEEQSLDELAEGEDDDKVAELNKDKEGEEGGGGGVTVERLSLEPQQMDVQGQKQQPARAARMDRENGMVLVAELLGRFPDELSGLKRALEAILSKGGELVVQDREQEQK</sequence>
<proteinExistence type="inferred from homology"/>
<dbReference type="GO" id="GO:0005739">
    <property type="term" value="C:mitochondrion"/>
    <property type="evidence" value="ECO:0007669"/>
    <property type="project" value="UniProtKB-SubCell"/>
</dbReference>
<evidence type="ECO:0000256" key="5">
    <source>
        <dbReference type="ARBA" id="ARBA00023274"/>
    </source>
</evidence>
<feature type="compositionally biased region" description="Low complexity" evidence="7">
    <location>
        <begin position="21"/>
        <end position="39"/>
    </location>
</feature>
<keyword evidence="3" id="KW-0689">Ribosomal protein</keyword>